<organism evidence="3 4">
    <name type="scientific">Ancylobacter tetraedralis</name>
    <dbReference type="NCBI Taxonomy" id="217068"/>
    <lineage>
        <taxon>Bacteria</taxon>
        <taxon>Pseudomonadati</taxon>
        <taxon>Pseudomonadota</taxon>
        <taxon>Alphaproteobacteria</taxon>
        <taxon>Hyphomicrobiales</taxon>
        <taxon>Xanthobacteraceae</taxon>
        <taxon>Ancylobacter</taxon>
    </lineage>
</organism>
<dbReference type="RefSeq" id="WP_183191662.1">
    <property type="nucleotide sequence ID" value="NZ_JACICD010000011.1"/>
</dbReference>
<name>A0A839ZFZ6_9HYPH</name>
<feature type="chain" id="PRO_5033041410" evidence="1">
    <location>
        <begin position="21"/>
        <end position="181"/>
    </location>
</feature>
<feature type="signal peptide" evidence="1">
    <location>
        <begin position="1"/>
        <end position="20"/>
    </location>
</feature>
<dbReference type="SUPFAM" id="SSF51306">
    <property type="entry name" value="LexA/Signal peptidase"/>
    <property type="match status" value="1"/>
</dbReference>
<dbReference type="EMBL" id="JACICD010000011">
    <property type="protein sequence ID" value="MBB3773537.1"/>
    <property type="molecule type" value="Genomic_DNA"/>
</dbReference>
<evidence type="ECO:0000259" key="2">
    <source>
        <dbReference type="Pfam" id="PF10502"/>
    </source>
</evidence>
<feature type="domain" description="Peptidase S26" evidence="2">
    <location>
        <begin position="8"/>
        <end position="162"/>
    </location>
</feature>
<evidence type="ECO:0000313" key="3">
    <source>
        <dbReference type="EMBL" id="MBB3773537.1"/>
    </source>
</evidence>
<dbReference type="AlphaFoldDB" id="A0A839ZFZ6"/>
<dbReference type="InterPro" id="IPR036286">
    <property type="entry name" value="LexA/Signal_pep-like_sf"/>
</dbReference>
<evidence type="ECO:0000256" key="1">
    <source>
        <dbReference type="SAM" id="SignalP"/>
    </source>
</evidence>
<keyword evidence="1" id="KW-0732">Signal</keyword>
<sequence>MNRATYVLMTTAASVGVALAATLPTPLKLIWNVTASVPVGLYSLEPADHLEITDLVAVMPPPPLAAFLIGRGYLGEGTPLLKRVMGLPGQEVCRLSDAITVDSVPLGEALPRDRFGRDLPVWQGCRRVEVGHLFLMNPDVGDSLDGRYFGPIPATTVIGRAMPLLTDEAGDGDFIWRAAVR</sequence>
<dbReference type="GO" id="GO:0006465">
    <property type="term" value="P:signal peptide processing"/>
    <property type="evidence" value="ECO:0007669"/>
    <property type="project" value="InterPro"/>
</dbReference>
<protein>
    <submittedName>
        <fullName evidence="3">Conjugative transfer signal peptidase TraF</fullName>
    </submittedName>
</protein>
<keyword evidence="4" id="KW-1185">Reference proteome</keyword>
<gene>
    <name evidence="3" type="ORF">FHS55_004174</name>
</gene>
<proteinExistence type="predicted"/>
<dbReference type="Proteomes" id="UP000533469">
    <property type="component" value="Unassembled WGS sequence"/>
</dbReference>
<dbReference type="GO" id="GO:0004252">
    <property type="term" value="F:serine-type endopeptidase activity"/>
    <property type="evidence" value="ECO:0007669"/>
    <property type="project" value="InterPro"/>
</dbReference>
<dbReference type="Pfam" id="PF10502">
    <property type="entry name" value="Peptidase_S26"/>
    <property type="match status" value="1"/>
</dbReference>
<reference evidence="3 4" key="1">
    <citation type="submission" date="2020-08" db="EMBL/GenBank/DDBJ databases">
        <title>Genomic Encyclopedia of Type Strains, Phase IV (KMG-IV): sequencing the most valuable type-strain genomes for metagenomic binning, comparative biology and taxonomic classification.</title>
        <authorList>
            <person name="Goeker M."/>
        </authorList>
    </citation>
    <scope>NUCLEOTIDE SEQUENCE [LARGE SCALE GENOMIC DNA]</scope>
    <source>
        <strain evidence="3 4">DSM 5895</strain>
    </source>
</reference>
<dbReference type="Gene3D" id="2.10.109.10">
    <property type="entry name" value="Umud Fragment, subunit A"/>
    <property type="match status" value="1"/>
</dbReference>
<accession>A0A839ZFZ6</accession>
<dbReference type="InterPro" id="IPR019533">
    <property type="entry name" value="Peptidase_S26"/>
</dbReference>
<evidence type="ECO:0000313" key="4">
    <source>
        <dbReference type="Proteomes" id="UP000533469"/>
    </source>
</evidence>
<comment type="caution">
    <text evidence="3">The sequence shown here is derived from an EMBL/GenBank/DDBJ whole genome shotgun (WGS) entry which is preliminary data.</text>
</comment>